<sequence>MSKVNTHYCKVKIDTFGLPKLPPNAPWYRKLCRKIRKNLTLNPNSPDSKRFFRNKSVMLHEQKRHLQGPIYIIHPFSTVNRVRKMLFCVMWIIDMFVSPLYMSFIQVATRNSNGKLLERERVFFTFYLYVFSPLQAVILAMYFITGYANYKTKEITTKPTQIVKKYLEFYYVVDFITCLKFGIYTTATESLYILNMACMFRLNTVFLYMKDMMLNFHVPDELYDCIKLFIYTLIILHVWTCFFFYIPWIVYMDDFDSNSWAGKNDIRPVDRNSIGVAFAECFLTIICHFFGTGQGPQLVDPENFLEQFLLALVMITGRIWTLNVIACILKLFSVVTMSESKYEEYLLQLEVFMRQKRLPNTLRNRLVEYYSYTYQNHFFNEEAIFDTLSAYLREEMLLYSARRLISKVELLKLLPKGVVNTIITSTRKAVYLANDPIVKSGDPIDSIYFISSGTVALTTRNGAELSHLEDGDPVGLMGVLSNRDFFRYSYFAIETTEVYIIGKKEFKAIIQDHSETVKYFQKKLIEMDEAWLEREFSVNVTEHDILSDLNVGKLLERPVKRPVHFEN</sequence>
<protein>
    <recommendedName>
        <fullName evidence="2">Cyclic nucleotide-binding domain-containing protein</fullName>
    </recommendedName>
</protein>
<keyword evidence="1" id="KW-0812">Transmembrane</keyword>
<dbReference type="GO" id="GO:0035725">
    <property type="term" value="P:sodium ion transmembrane transport"/>
    <property type="evidence" value="ECO:0007669"/>
    <property type="project" value="TreeGrafter"/>
</dbReference>
<dbReference type="SUPFAM" id="SSF51206">
    <property type="entry name" value="cAMP-binding domain-like"/>
    <property type="match status" value="1"/>
</dbReference>
<dbReference type="AlphaFoldDB" id="A0A834ITC9"/>
<dbReference type="InterPro" id="IPR000595">
    <property type="entry name" value="cNMP-bd_dom"/>
</dbReference>
<dbReference type="InterPro" id="IPR014710">
    <property type="entry name" value="RmlC-like_jellyroll"/>
</dbReference>
<gene>
    <name evidence="3" type="ORF">GWI33_000281</name>
</gene>
<dbReference type="GO" id="GO:0098855">
    <property type="term" value="C:HCN channel complex"/>
    <property type="evidence" value="ECO:0007669"/>
    <property type="project" value="TreeGrafter"/>
</dbReference>
<dbReference type="Pfam" id="PF00027">
    <property type="entry name" value="cNMP_binding"/>
    <property type="match status" value="1"/>
</dbReference>
<keyword evidence="4" id="KW-1185">Reference proteome</keyword>
<dbReference type="CDD" id="cd00038">
    <property type="entry name" value="CAP_ED"/>
    <property type="match status" value="1"/>
</dbReference>
<feature type="domain" description="Cyclic nucleotide-binding" evidence="2">
    <location>
        <begin position="410"/>
        <end position="527"/>
    </location>
</feature>
<dbReference type="PROSITE" id="PS50042">
    <property type="entry name" value="CNMP_BINDING_3"/>
    <property type="match status" value="1"/>
</dbReference>
<feature type="transmembrane region" description="Helical" evidence="1">
    <location>
        <begin position="166"/>
        <end position="184"/>
    </location>
</feature>
<name>A0A834ITC9_RHYFE</name>
<dbReference type="Gene3D" id="1.10.287.630">
    <property type="entry name" value="Helix hairpin bin"/>
    <property type="match status" value="1"/>
</dbReference>
<evidence type="ECO:0000256" key="1">
    <source>
        <dbReference type="SAM" id="Phobius"/>
    </source>
</evidence>
<evidence type="ECO:0000313" key="3">
    <source>
        <dbReference type="EMBL" id="KAF7283540.1"/>
    </source>
</evidence>
<dbReference type="OrthoDB" id="2021138at2759"/>
<dbReference type="Proteomes" id="UP000625711">
    <property type="component" value="Unassembled WGS sequence"/>
</dbReference>
<feature type="transmembrane region" description="Helical" evidence="1">
    <location>
        <begin position="228"/>
        <end position="250"/>
    </location>
</feature>
<feature type="transmembrane region" description="Helical" evidence="1">
    <location>
        <begin position="308"/>
        <end position="332"/>
    </location>
</feature>
<dbReference type="PANTHER" id="PTHR45689:SF14">
    <property type="entry name" value="CYCLIC NUCLEOTIDE-GATED CATION CHANNEL SUBUNIT A-LIKE PROTEIN"/>
    <property type="match status" value="1"/>
</dbReference>
<dbReference type="InterPro" id="IPR051413">
    <property type="entry name" value="K/Na_HCN_channel"/>
</dbReference>
<proteinExistence type="predicted"/>
<dbReference type="PANTHER" id="PTHR45689">
    <property type="entry name" value="I[[H]] CHANNEL, ISOFORM E"/>
    <property type="match status" value="1"/>
</dbReference>
<reference evidence="3" key="1">
    <citation type="submission" date="2020-08" db="EMBL/GenBank/DDBJ databases">
        <title>Genome sequencing and assembly of the red palm weevil Rhynchophorus ferrugineus.</title>
        <authorList>
            <person name="Dias G.B."/>
            <person name="Bergman C.M."/>
            <person name="Manee M."/>
        </authorList>
    </citation>
    <scope>NUCLEOTIDE SEQUENCE</scope>
    <source>
        <strain evidence="3">AA-2017</strain>
        <tissue evidence="3">Whole larva</tissue>
    </source>
</reference>
<comment type="caution">
    <text evidence="3">The sequence shown here is derived from an EMBL/GenBank/DDBJ whole genome shotgun (WGS) entry which is preliminary data.</text>
</comment>
<dbReference type="EMBL" id="JAACXV010000099">
    <property type="protein sequence ID" value="KAF7283540.1"/>
    <property type="molecule type" value="Genomic_DNA"/>
</dbReference>
<accession>A0A834ITC9</accession>
<keyword evidence="1" id="KW-1133">Transmembrane helix</keyword>
<dbReference type="InterPro" id="IPR018490">
    <property type="entry name" value="cNMP-bd_dom_sf"/>
</dbReference>
<feature type="transmembrane region" description="Helical" evidence="1">
    <location>
        <begin position="85"/>
        <end position="104"/>
    </location>
</feature>
<feature type="transmembrane region" description="Helical" evidence="1">
    <location>
        <begin position="124"/>
        <end position="145"/>
    </location>
</feature>
<evidence type="ECO:0000313" key="4">
    <source>
        <dbReference type="Proteomes" id="UP000625711"/>
    </source>
</evidence>
<keyword evidence="1" id="KW-0472">Membrane</keyword>
<dbReference type="GO" id="GO:0005249">
    <property type="term" value="F:voltage-gated potassium channel activity"/>
    <property type="evidence" value="ECO:0007669"/>
    <property type="project" value="TreeGrafter"/>
</dbReference>
<organism evidence="3 4">
    <name type="scientific">Rhynchophorus ferrugineus</name>
    <name type="common">Red palm weevil</name>
    <name type="synonym">Curculio ferrugineus</name>
    <dbReference type="NCBI Taxonomy" id="354439"/>
    <lineage>
        <taxon>Eukaryota</taxon>
        <taxon>Metazoa</taxon>
        <taxon>Ecdysozoa</taxon>
        <taxon>Arthropoda</taxon>
        <taxon>Hexapoda</taxon>
        <taxon>Insecta</taxon>
        <taxon>Pterygota</taxon>
        <taxon>Neoptera</taxon>
        <taxon>Endopterygota</taxon>
        <taxon>Coleoptera</taxon>
        <taxon>Polyphaga</taxon>
        <taxon>Cucujiformia</taxon>
        <taxon>Curculionidae</taxon>
        <taxon>Dryophthorinae</taxon>
        <taxon>Rhynchophorus</taxon>
    </lineage>
</organism>
<evidence type="ECO:0000259" key="2">
    <source>
        <dbReference type="PROSITE" id="PS50042"/>
    </source>
</evidence>
<dbReference type="SUPFAM" id="SSF81324">
    <property type="entry name" value="Voltage-gated potassium channels"/>
    <property type="match status" value="1"/>
</dbReference>
<dbReference type="GO" id="GO:0003254">
    <property type="term" value="P:regulation of membrane depolarization"/>
    <property type="evidence" value="ECO:0007669"/>
    <property type="project" value="TreeGrafter"/>
</dbReference>
<dbReference type="SMART" id="SM00100">
    <property type="entry name" value="cNMP"/>
    <property type="match status" value="1"/>
</dbReference>
<dbReference type="Gene3D" id="2.60.120.10">
    <property type="entry name" value="Jelly Rolls"/>
    <property type="match status" value="1"/>
</dbReference>